<dbReference type="InterPro" id="IPR016167">
    <property type="entry name" value="FAD-bd_PCMH_sub1"/>
</dbReference>
<sequence length="286" mass="29272">MRPVDFEYTSPTSIEEVVRSLADGGGEATIMGGGQSLMPVLRMRMADPDLLVDLRRVPELKQVREEGDHLVIGAMTTHHTVAHDPLVAAHAGVLGQAAASVGDPQIRYRGTIGGSLAHADPAGDIAPAVLALDGAIEISGPAGARTVPAAEFFHGPFTTALDEGEVVTAVRVPKHTGWGMHYEKFAQVAQSWCIVAVAAAVQVEDGAVARARLGMANMGQTPLRAEAAEAALRGAPLQQGALHDAAARAGEGTSPAVDAAGTAEYRRHLAGVLAGRAVTAAAGVGG</sequence>
<dbReference type="SUPFAM" id="SSF55447">
    <property type="entry name" value="CO dehydrogenase flavoprotein C-terminal domain-like"/>
    <property type="match status" value="1"/>
</dbReference>
<dbReference type="InterPro" id="IPR016166">
    <property type="entry name" value="FAD-bd_PCMH"/>
</dbReference>
<dbReference type="Gene3D" id="3.30.390.50">
    <property type="entry name" value="CO dehydrogenase flavoprotein, C-terminal domain"/>
    <property type="match status" value="1"/>
</dbReference>
<accession>A0A852VP78</accession>
<proteinExistence type="predicted"/>
<name>A0A852VP78_9MICO</name>
<dbReference type="Proteomes" id="UP000554054">
    <property type="component" value="Unassembled WGS sequence"/>
</dbReference>
<evidence type="ECO:0000256" key="3">
    <source>
        <dbReference type="ARBA" id="ARBA00023002"/>
    </source>
</evidence>
<dbReference type="EMBL" id="JACCAE010000001">
    <property type="protein sequence ID" value="NYF97270.1"/>
    <property type="molecule type" value="Genomic_DNA"/>
</dbReference>
<dbReference type="GO" id="GO:0071949">
    <property type="term" value="F:FAD binding"/>
    <property type="evidence" value="ECO:0007669"/>
    <property type="project" value="InterPro"/>
</dbReference>
<protein>
    <submittedName>
        <fullName evidence="5">Carbon-monoxide dehydrogenase medium subunit</fullName>
        <ecNumber evidence="5">1.2.7.4</ecNumber>
    </submittedName>
</protein>
<reference evidence="5 6" key="1">
    <citation type="submission" date="2020-07" db="EMBL/GenBank/DDBJ databases">
        <title>Sequencing the genomes of 1000 actinobacteria strains.</title>
        <authorList>
            <person name="Klenk H.-P."/>
        </authorList>
    </citation>
    <scope>NUCLEOTIDE SEQUENCE [LARGE SCALE GENOMIC DNA]</scope>
    <source>
        <strain evidence="5 6">DSM 26154</strain>
    </source>
</reference>
<dbReference type="RefSeq" id="WP_185990230.1">
    <property type="nucleotide sequence ID" value="NZ_JACCAE010000001.1"/>
</dbReference>
<keyword evidence="3 5" id="KW-0560">Oxidoreductase</keyword>
<dbReference type="FunFam" id="3.30.465.10:FF:000017">
    <property type="entry name" value="Xanthine dehydrogenase, FAD binding subunit"/>
    <property type="match status" value="1"/>
</dbReference>
<dbReference type="PANTHER" id="PTHR42659">
    <property type="entry name" value="XANTHINE DEHYDROGENASE SUBUNIT C-RELATED"/>
    <property type="match status" value="1"/>
</dbReference>
<keyword evidence="1" id="KW-0285">Flavoprotein</keyword>
<keyword evidence="2" id="KW-0274">FAD</keyword>
<dbReference type="SMART" id="SM01092">
    <property type="entry name" value="CO_deh_flav_C"/>
    <property type="match status" value="1"/>
</dbReference>
<dbReference type="Pfam" id="PF00941">
    <property type="entry name" value="FAD_binding_5"/>
    <property type="match status" value="1"/>
</dbReference>
<organism evidence="5 6">
    <name type="scientific">Janibacter cremeus</name>
    <dbReference type="NCBI Taxonomy" id="1285192"/>
    <lineage>
        <taxon>Bacteria</taxon>
        <taxon>Bacillati</taxon>
        <taxon>Actinomycetota</taxon>
        <taxon>Actinomycetes</taxon>
        <taxon>Micrococcales</taxon>
        <taxon>Intrasporangiaceae</taxon>
        <taxon>Janibacter</taxon>
    </lineage>
</organism>
<dbReference type="Gene3D" id="3.30.465.10">
    <property type="match status" value="1"/>
</dbReference>
<dbReference type="GO" id="GO:0043885">
    <property type="term" value="F:anaerobic carbon-monoxide dehydrogenase activity"/>
    <property type="evidence" value="ECO:0007669"/>
    <property type="project" value="UniProtKB-EC"/>
</dbReference>
<evidence type="ECO:0000256" key="2">
    <source>
        <dbReference type="ARBA" id="ARBA00022827"/>
    </source>
</evidence>
<dbReference type="InterPro" id="IPR036318">
    <property type="entry name" value="FAD-bd_PCMH-like_sf"/>
</dbReference>
<dbReference type="InterPro" id="IPR016169">
    <property type="entry name" value="FAD-bd_PCMH_sub2"/>
</dbReference>
<dbReference type="Pfam" id="PF03450">
    <property type="entry name" value="CO_deh_flav_C"/>
    <property type="match status" value="1"/>
</dbReference>
<dbReference type="EC" id="1.2.7.4" evidence="5"/>
<dbReference type="Gene3D" id="3.30.43.10">
    <property type="entry name" value="Uridine Diphospho-n-acetylenolpyruvylglucosamine Reductase, domain 2"/>
    <property type="match status" value="1"/>
</dbReference>
<dbReference type="SUPFAM" id="SSF56176">
    <property type="entry name" value="FAD-binding/transporter-associated domain-like"/>
    <property type="match status" value="1"/>
</dbReference>
<dbReference type="PANTHER" id="PTHR42659:SF2">
    <property type="entry name" value="XANTHINE DEHYDROGENASE SUBUNIT C-RELATED"/>
    <property type="match status" value="1"/>
</dbReference>
<dbReference type="InterPro" id="IPR051312">
    <property type="entry name" value="Diverse_Substr_Oxidored"/>
</dbReference>
<evidence type="ECO:0000259" key="4">
    <source>
        <dbReference type="PROSITE" id="PS51387"/>
    </source>
</evidence>
<evidence type="ECO:0000256" key="1">
    <source>
        <dbReference type="ARBA" id="ARBA00022630"/>
    </source>
</evidence>
<dbReference type="InterPro" id="IPR036683">
    <property type="entry name" value="CO_DH_flav_C_dom_sf"/>
</dbReference>
<keyword evidence="6" id="KW-1185">Reference proteome</keyword>
<dbReference type="InterPro" id="IPR002346">
    <property type="entry name" value="Mopterin_DH_FAD-bd"/>
</dbReference>
<feature type="domain" description="FAD-binding PCMH-type" evidence="4">
    <location>
        <begin position="1"/>
        <end position="177"/>
    </location>
</feature>
<dbReference type="AlphaFoldDB" id="A0A852VP78"/>
<gene>
    <name evidence="5" type="ORF">BJY20_000662</name>
</gene>
<dbReference type="PROSITE" id="PS51387">
    <property type="entry name" value="FAD_PCMH"/>
    <property type="match status" value="1"/>
</dbReference>
<evidence type="ECO:0000313" key="5">
    <source>
        <dbReference type="EMBL" id="NYF97270.1"/>
    </source>
</evidence>
<comment type="caution">
    <text evidence="5">The sequence shown here is derived from an EMBL/GenBank/DDBJ whole genome shotgun (WGS) entry which is preliminary data.</text>
</comment>
<evidence type="ECO:0000313" key="6">
    <source>
        <dbReference type="Proteomes" id="UP000554054"/>
    </source>
</evidence>
<dbReference type="InterPro" id="IPR005107">
    <property type="entry name" value="CO_DH_flav_C"/>
</dbReference>